<reference evidence="2" key="3">
    <citation type="submission" date="2025-09" db="UniProtKB">
        <authorList>
            <consortium name="Ensembl"/>
        </authorList>
    </citation>
    <scope>IDENTIFICATION</scope>
</reference>
<organism evidence="2 3">
    <name type="scientific">Latimeria chalumnae</name>
    <name type="common">Coelacanth</name>
    <dbReference type="NCBI Taxonomy" id="7897"/>
    <lineage>
        <taxon>Eukaryota</taxon>
        <taxon>Metazoa</taxon>
        <taxon>Chordata</taxon>
        <taxon>Craniata</taxon>
        <taxon>Vertebrata</taxon>
        <taxon>Euteleostomi</taxon>
        <taxon>Coelacanthiformes</taxon>
        <taxon>Coelacanthidae</taxon>
        <taxon>Latimeria</taxon>
    </lineage>
</organism>
<dbReference type="STRING" id="7897.ENSLACP00000017940"/>
<dbReference type="EMBL" id="AFYH01061028">
    <property type="status" value="NOT_ANNOTATED_CDS"/>
    <property type="molecule type" value="Genomic_DNA"/>
</dbReference>
<dbReference type="HOGENOM" id="CLU_1543577_0_0_1"/>
<reference evidence="3" key="1">
    <citation type="submission" date="2011-08" db="EMBL/GenBank/DDBJ databases">
        <title>The draft genome of Latimeria chalumnae.</title>
        <authorList>
            <person name="Di Palma F."/>
            <person name="Alfoldi J."/>
            <person name="Johnson J."/>
            <person name="Berlin A."/>
            <person name="Gnerre S."/>
            <person name="Jaffe D."/>
            <person name="MacCallum I."/>
            <person name="Young S."/>
            <person name="Walker B.J."/>
            <person name="Lander E."/>
            <person name="Lindblad-Toh K."/>
        </authorList>
    </citation>
    <scope>NUCLEOTIDE SEQUENCE [LARGE SCALE GENOMIC DNA]</scope>
    <source>
        <strain evidence="3">Wild caught</strain>
    </source>
</reference>
<dbReference type="InParanoid" id="H3B7R9"/>
<evidence type="ECO:0008006" key="4">
    <source>
        <dbReference type="Google" id="ProtNLM"/>
    </source>
</evidence>
<evidence type="ECO:0000256" key="1">
    <source>
        <dbReference type="SAM" id="MobiDB-lite"/>
    </source>
</evidence>
<dbReference type="AlphaFoldDB" id="H3B7R9"/>
<dbReference type="EMBL" id="AFYH01061027">
    <property type="status" value="NOT_ANNOTATED_CDS"/>
    <property type="molecule type" value="Genomic_DNA"/>
</dbReference>
<dbReference type="Proteomes" id="UP000008672">
    <property type="component" value="Unassembled WGS sequence"/>
</dbReference>
<dbReference type="EMBL" id="AFYH01061033">
    <property type="status" value="NOT_ANNOTATED_CDS"/>
    <property type="molecule type" value="Genomic_DNA"/>
</dbReference>
<protein>
    <recommendedName>
        <fullName evidence="4">Synaptosome associated protein 91</fullName>
    </recommendedName>
</protein>
<dbReference type="EMBL" id="AFYH01061032">
    <property type="status" value="NOT_ANNOTATED_CDS"/>
    <property type="molecule type" value="Genomic_DNA"/>
</dbReference>
<proteinExistence type="predicted"/>
<dbReference type="EMBL" id="AFYH01061030">
    <property type="status" value="NOT_ANNOTATED_CDS"/>
    <property type="molecule type" value="Genomic_DNA"/>
</dbReference>
<feature type="region of interest" description="Disordered" evidence="1">
    <location>
        <begin position="1"/>
        <end position="49"/>
    </location>
</feature>
<accession>H3B7R9</accession>
<dbReference type="EMBL" id="AFYH01061031">
    <property type="status" value="NOT_ANNOTATED_CDS"/>
    <property type="molecule type" value="Genomic_DNA"/>
</dbReference>
<dbReference type="Ensembl" id="ENSLACT00000018070.1">
    <property type="protein sequence ID" value="ENSLACP00000017940.1"/>
    <property type="gene ID" value="ENSLACG00000015805.1"/>
</dbReference>
<sequence length="174" mass="17250">METLEQHLNTLEGKKTGNSYRSAAPSPMSKASPATTVSSPSSTPAKSIDTTPAVDLFASPSSAATPKYSISKLSSDLLDLQPDFTSTVQPAAAAAAAPAASAWGDLLGEDTLAVPAPANGSEAQPSDPFVPELTPTTTTAADTTSTTTTTTSTSAPAPAPAAPAATAEVDLFGG</sequence>
<dbReference type="eggNOG" id="KOG0251">
    <property type="taxonomic scope" value="Eukaryota"/>
</dbReference>
<evidence type="ECO:0000313" key="3">
    <source>
        <dbReference type="Proteomes" id="UP000008672"/>
    </source>
</evidence>
<feature type="compositionally biased region" description="Low complexity" evidence="1">
    <location>
        <begin position="134"/>
        <end position="167"/>
    </location>
</feature>
<name>H3B7R9_LATCH</name>
<keyword evidence="3" id="KW-1185">Reference proteome</keyword>
<dbReference type="EMBL" id="AFYH01061029">
    <property type="status" value="NOT_ANNOTATED_CDS"/>
    <property type="molecule type" value="Genomic_DNA"/>
</dbReference>
<dbReference type="Bgee" id="ENSLACG00000015805">
    <property type="expression patterns" value="Expressed in post-anal tail muscle and 3 other cell types or tissues"/>
</dbReference>
<reference evidence="2" key="2">
    <citation type="submission" date="2025-08" db="UniProtKB">
        <authorList>
            <consortium name="Ensembl"/>
        </authorList>
    </citation>
    <scope>IDENTIFICATION</scope>
</reference>
<evidence type="ECO:0000313" key="2">
    <source>
        <dbReference type="Ensembl" id="ENSLACP00000017940.1"/>
    </source>
</evidence>
<feature type="compositionally biased region" description="Low complexity" evidence="1">
    <location>
        <begin position="22"/>
        <end position="47"/>
    </location>
</feature>
<feature type="region of interest" description="Disordered" evidence="1">
    <location>
        <begin position="113"/>
        <end position="174"/>
    </location>
</feature>